<dbReference type="Pfam" id="PF05794">
    <property type="entry name" value="Tcp11"/>
    <property type="match status" value="1"/>
</dbReference>
<feature type="compositionally biased region" description="Low complexity" evidence="2">
    <location>
        <begin position="279"/>
        <end position="305"/>
    </location>
</feature>
<evidence type="ECO:0000256" key="2">
    <source>
        <dbReference type="SAM" id="MobiDB-lite"/>
    </source>
</evidence>
<dbReference type="InterPro" id="IPR008862">
    <property type="entry name" value="Tcp11"/>
</dbReference>
<evidence type="ECO:0000313" key="3">
    <source>
        <dbReference type="EMBL" id="KAJ3485988.1"/>
    </source>
</evidence>
<gene>
    <name evidence="3" type="ORF">NLI96_g4550</name>
</gene>
<feature type="region of interest" description="Disordered" evidence="2">
    <location>
        <begin position="279"/>
        <end position="325"/>
    </location>
</feature>
<evidence type="ECO:0000256" key="1">
    <source>
        <dbReference type="ARBA" id="ARBA00010954"/>
    </source>
</evidence>
<feature type="compositionally biased region" description="Low complexity" evidence="2">
    <location>
        <begin position="44"/>
        <end position="66"/>
    </location>
</feature>
<feature type="region of interest" description="Disordered" evidence="2">
    <location>
        <begin position="32"/>
        <end position="113"/>
    </location>
</feature>
<feature type="compositionally biased region" description="Low complexity" evidence="2">
    <location>
        <begin position="365"/>
        <end position="386"/>
    </location>
</feature>
<protein>
    <submittedName>
        <fullName evidence="3">Uncharacterized protein</fullName>
    </submittedName>
</protein>
<proteinExistence type="inferred from homology"/>
<feature type="region of interest" description="Disordered" evidence="2">
    <location>
        <begin position="447"/>
        <end position="483"/>
    </location>
</feature>
<feature type="compositionally biased region" description="Basic and acidic residues" evidence="2">
    <location>
        <begin position="68"/>
        <end position="83"/>
    </location>
</feature>
<organism evidence="3 4">
    <name type="scientific">Meripilus lineatus</name>
    <dbReference type="NCBI Taxonomy" id="2056292"/>
    <lineage>
        <taxon>Eukaryota</taxon>
        <taxon>Fungi</taxon>
        <taxon>Dikarya</taxon>
        <taxon>Basidiomycota</taxon>
        <taxon>Agaricomycotina</taxon>
        <taxon>Agaricomycetes</taxon>
        <taxon>Polyporales</taxon>
        <taxon>Meripilaceae</taxon>
        <taxon>Meripilus</taxon>
    </lineage>
</organism>
<dbReference type="PANTHER" id="PTHR12832:SF11">
    <property type="entry name" value="LD23868P"/>
    <property type="match status" value="1"/>
</dbReference>
<accession>A0AAD5V6W4</accession>
<feature type="region of interest" description="Disordered" evidence="2">
    <location>
        <begin position="346"/>
        <end position="386"/>
    </location>
</feature>
<keyword evidence="4" id="KW-1185">Reference proteome</keyword>
<sequence>MFQESRQKGQFSLHLTREWLRAAFSELSEQNVAGRLAQDQNLGSHPQHQQPQSHQPQSQQQQPQQHEGGGRGRDREQEERVGGEEDVSDSGTSASSWGSATGLSPSGRNVPKLPSRHVQIQTAVTKAIVGLIFDPPSPTSPASPSSPNTPTTSSSSPIASPTPSQSHNHSHGQHNHNNNHNHGHHHHHRTSGSHSGYPETLYLDHSRLVSLSTDAADFTALYMLLMLYRQLVHSGGMVGGAGAMAQKSMKVEELVALKKEIWEIGPAHLGHCFVAPAPTSPTSTSASTSTSTPASATATSSTSGSGTLGGGEKQSTSGKEKDKTAEEWKKWKNEISDVVLQLTMRASQARSRTRTSTSIIPPLATNSNNTTTTTTSSSSSTPAITTSTTVLPPVTMQAPDPALLRLATSWTESHLRSGSPLGTLMRKRIRKAVEEAAIELVVPCASHSKKSTTTGSGSGMGTGTGTTSTTSNHSPHNLSTGLGLGSSFTSGTITNGIINHSFGSNAKGNANTMVPGGSCAGGAGAATATATGAGAGVGAGVGAGAAPGGTATSGLEPLMPEIQHLAERLSKLVAIHMDVYGALYAQPGFLAV</sequence>
<feature type="compositionally biased region" description="Low complexity" evidence="2">
    <location>
        <begin position="346"/>
        <end position="358"/>
    </location>
</feature>
<dbReference type="GO" id="GO:0010737">
    <property type="term" value="P:protein kinase A signaling"/>
    <property type="evidence" value="ECO:0007669"/>
    <property type="project" value="TreeGrafter"/>
</dbReference>
<name>A0AAD5V6W4_9APHY</name>
<comment type="caution">
    <text evidence="3">The sequence shown here is derived from an EMBL/GenBank/DDBJ whole genome shotgun (WGS) entry which is preliminary data.</text>
</comment>
<comment type="similarity">
    <text evidence="1">Belongs to the TCP11 family.</text>
</comment>
<dbReference type="EMBL" id="JANAWD010000135">
    <property type="protein sequence ID" value="KAJ3485988.1"/>
    <property type="molecule type" value="Genomic_DNA"/>
</dbReference>
<dbReference type="PANTHER" id="PTHR12832">
    <property type="entry name" value="TESTIS-SPECIFIC PROTEIN PBS13 T-COMPLEX 11"/>
    <property type="match status" value="1"/>
</dbReference>
<feature type="compositionally biased region" description="Low complexity" evidence="2">
    <location>
        <begin position="142"/>
        <end position="167"/>
    </location>
</feature>
<feature type="compositionally biased region" description="Basic residues" evidence="2">
    <location>
        <begin position="168"/>
        <end position="191"/>
    </location>
</feature>
<evidence type="ECO:0000313" key="4">
    <source>
        <dbReference type="Proteomes" id="UP001212997"/>
    </source>
</evidence>
<reference evidence="3" key="1">
    <citation type="submission" date="2022-07" db="EMBL/GenBank/DDBJ databases">
        <title>Genome Sequence of Physisporinus lineatus.</title>
        <authorList>
            <person name="Buettner E."/>
        </authorList>
    </citation>
    <scope>NUCLEOTIDE SEQUENCE</scope>
    <source>
        <strain evidence="3">VT162</strain>
    </source>
</reference>
<dbReference type="AlphaFoldDB" id="A0AAD5V6W4"/>
<dbReference type="Proteomes" id="UP001212997">
    <property type="component" value="Unassembled WGS sequence"/>
</dbReference>
<feature type="region of interest" description="Disordered" evidence="2">
    <location>
        <begin position="132"/>
        <end position="198"/>
    </location>
</feature>
<feature type="compositionally biased region" description="Low complexity" evidence="2">
    <location>
        <begin position="89"/>
        <end position="104"/>
    </location>
</feature>